<dbReference type="EMBL" id="HBIU01011251">
    <property type="protein sequence ID" value="CAE0626247.1"/>
    <property type="molecule type" value="Transcribed_RNA"/>
</dbReference>
<feature type="compositionally biased region" description="Low complexity" evidence="1">
    <location>
        <begin position="106"/>
        <end position="118"/>
    </location>
</feature>
<gene>
    <name evidence="2" type="ORF">HAKA00212_LOCUS4922</name>
</gene>
<protein>
    <submittedName>
        <fullName evidence="2">Uncharacterized protein</fullName>
    </submittedName>
</protein>
<proteinExistence type="predicted"/>
<feature type="compositionally biased region" description="Basic residues" evidence="1">
    <location>
        <begin position="94"/>
        <end position="105"/>
    </location>
</feature>
<feature type="compositionally biased region" description="Basic and acidic residues" evidence="1">
    <location>
        <begin position="120"/>
        <end position="133"/>
    </location>
</feature>
<name>A0A7S3XMT6_HETAK</name>
<accession>A0A7S3XMT6</accession>
<evidence type="ECO:0000313" key="2">
    <source>
        <dbReference type="EMBL" id="CAE0626247.1"/>
    </source>
</evidence>
<dbReference type="AlphaFoldDB" id="A0A7S3XMT6"/>
<organism evidence="2">
    <name type="scientific">Heterosigma akashiwo</name>
    <name type="common">Chromophytic alga</name>
    <name type="synonym">Heterosigma carterae</name>
    <dbReference type="NCBI Taxonomy" id="2829"/>
    <lineage>
        <taxon>Eukaryota</taxon>
        <taxon>Sar</taxon>
        <taxon>Stramenopiles</taxon>
        <taxon>Ochrophyta</taxon>
        <taxon>Raphidophyceae</taxon>
        <taxon>Chattonellales</taxon>
        <taxon>Chattonellaceae</taxon>
        <taxon>Heterosigma</taxon>
    </lineage>
</organism>
<evidence type="ECO:0000256" key="1">
    <source>
        <dbReference type="SAM" id="MobiDB-lite"/>
    </source>
</evidence>
<feature type="region of interest" description="Disordered" evidence="1">
    <location>
        <begin position="75"/>
        <end position="133"/>
    </location>
</feature>
<reference evidence="2" key="1">
    <citation type="submission" date="2021-01" db="EMBL/GenBank/DDBJ databases">
        <authorList>
            <person name="Corre E."/>
            <person name="Pelletier E."/>
            <person name="Niang G."/>
            <person name="Scheremetjew M."/>
            <person name="Finn R."/>
            <person name="Kale V."/>
            <person name="Holt S."/>
            <person name="Cochrane G."/>
            <person name="Meng A."/>
            <person name="Brown T."/>
            <person name="Cohen L."/>
        </authorList>
    </citation>
    <scope>NUCLEOTIDE SEQUENCE</scope>
    <source>
        <strain evidence="2">CCMP3107</strain>
    </source>
</reference>
<sequence length="224" mass="25417">MYTNEGPANGKYHSFEKKSCGGAATTFKKSKYWEMEPMLAEIMMPKIVCLIMLYCCCNGLPFPICTHTTLTGLQHPEEEEERPVTADTQATTASRRKKKKKKKPSRGSSAASGGTMAALRRREQEARDRSVERGMARQLDELYDLRDQHNDLLMNILGEEQEAEAQREGLLASVPAGNERTRTRMEEEFAGQRAKASERILWVTTRFEEILRAVDLLEAQMNQP</sequence>